<dbReference type="HAMAP" id="MF_01487">
    <property type="entry name" value="RecD"/>
    <property type="match status" value="1"/>
</dbReference>
<evidence type="ECO:0000313" key="16">
    <source>
        <dbReference type="Proteomes" id="UP000294619"/>
    </source>
</evidence>
<dbReference type="EC" id="5.6.2.3" evidence="11"/>
<dbReference type="RefSeq" id="WP_132967199.1">
    <property type="nucleotide sequence ID" value="NZ_SMCP01000006.1"/>
</dbReference>
<dbReference type="Pfam" id="PF21185">
    <property type="entry name" value="RecD_N"/>
    <property type="match status" value="1"/>
</dbReference>
<dbReference type="PANTHER" id="PTHR43788">
    <property type="entry name" value="DNA2/NAM7 HELICASE FAMILY MEMBER"/>
    <property type="match status" value="1"/>
</dbReference>
<evidence type="ECO:0000256" key="1">
    <source>
        <dbReference type="ARBA" id="ARBA00022722"/>
    </source>
</evidence>
<keyword evidence="1 11" id="KW-0540">Nuclease</keyword>
<evidence type="ECO:0000313" key="17">
    <source>
        <dbReference type="Proteomes" id="UP000305526"/>
    </source>
</evidence>
<organism evidence="14 16">
    <name type="scientific">Testudinibacter aquarius</name>
    <dbReference type="NCBI Taxonomy" id="1524974"/>
    <lineage>
        <taxon>Bacteria</taxon>
        <taxon>Pseudomonadati</taxon>
        <taxon>Pseudomonadota</taxon>
        <taxon>Gammaproteobacteria</taxon>
        <taxon>Pasteurellales</taxon>
        <taxon>Pasteurellaceae</taxon>
        <taxon>Testudinibacter</taxon>
    </lineage>
</organism>
<comment type="catalytic activity">
    <reaction evidence="11">
        <text>ATP + H2O = ADP + phosphate + H(+)</text>
        <dbReference type="Rhea" id="RHEA:13065"/>
        <dbReference type="ChEBI" id="CHEBI:15377"/>
        <dbReference type="ChEBI" id="CHEBI:15378"/>
        <dbReference type="ChEBI" id="CHEBI:30616"/>
        <dbReference type="ChEBI" id="CHEBI:43474"/>
        <dbReference type="ChEBI" id="CHEBI:456216"/>
        <dbReference type="EC" id="5.6.2.3"/>
    </reaction>
</comment>
<name>A0A4R3Y4V6_9PAST</name>
<comment type="function">
    <text evidence="11">A helicase/nuclease that prepares dsDNA breaks (DSB) for recombinational DNA repair. Binds to DSBs and unwinds DNA via a highly rapid and processive ATP-dependent bidirectional helicase activity. Unwinds dsDNA until it encounters a Chi (crossover hotspot instigator) sequence from the 3' direction. Cuts ssDNA a few nucleotides 3' to the Chi site. The properties and activities of the enzyme are changed at Chi. The Chi-altered holoenzyme produces a long 3'-ssDNA overhang and facilitates RecA-binding to the ssDNA for homologous DNA recombination and repair. Holoenzyme degrades any linearized DNA that is unable to undergo homologous recombination. In the holoenzyme this subunit has ssDNA-dependent ATPase and 5'-3' helicase activity. When added to pre-assembled RecBC greatly stimulates nuclease activity and augments holoenzyme processivity. Negatively regulates the RecA-loading ability of RecBCD.</text>
</comment>
<reference evidence="15 17" key="2">
    <citation type="submission" date="2019-05" db="EMBL/GenBank/DDBJ databases">
        <title>Pasteurellaceae isolates from reptiles.</title>
        <authorList>
            <person name="Bojesen A.M."/>
            <person name="Lund E."/>
        </authorList>
    </citation>
    <scope>NUCLEOTIDE SEQUENCE [LARGE SCALE GENOMIC DNA]</scope>
    <source>
        <strain evidence="15 17">ELNT2x</strain>
    </source>
</reference>
<evidence type="ECO:0000259" key="12">
    <source>
        <dbReference type="Pfam" id="PF13538"/>
    </source>
</evidence>
<evidence type="ECO:0000256" key="6">
    <source>
        <dbReference type="ARBA" id="ARBA00022839"/>
    </source>
</evidence>
<keyword evidence="4 11" id="KW-0378">Hydrolase</keyword>
<dbReference type="GO" id="GO:0003677">
    <property type="term" value="F:DNA binding"/>
    <property type="evidence" value="ECO:0007669"/>
    <property type="project" value="UniProtKB-UniRule"/>
</dbReference>
<reference evidence="14 16" key="1">
    <citation type="submission" date="2019-03" db="EMBL/GenBank/DDBJ databases">
        <title>Genomic Encyclopedia of Type Strains, Phase IV (KMG-IV): sequencing the most valuable type-strain genomes for metagenomic binning, comparative biology and taxonomic classification.</title>
        <authorList>
            <person name="Goeker M."/>
        </authorList>
    </citation>
    <scope>NUCLEOTIDE SEQUENCE [LARGE SCALE GENOMIC DNA]</scope>
    <source>
        <strain evidence="14 16">DSM 28140</strain>
    </source>
</reference>
<keyword evidence="9 11" id="KW-0234">DNA repair</keyword>
<dbReference type="AlphaFoldDB" id="A0A4R3Y4V6"/>
<evidence type="ECO:0000313" key="14">
    <source>
        <dbReference type="EMBL" id="TCV86602.1"/>
    </source>
</evidence>
<dbReference type="Gene3D" id="3.40.50.300">
    <property type="entry name" value="P-loop containing nucleotide triphosphate hydrolases"/>
    <property type="match status" value="3"/>
</dbReference>
<comment type="subunit">
    <text evidence="11">Heterotrimer of RecB, RecC and RecD. All subunits contribute to DNA-binding.</text>
</comment>
<feature type="domain" description="UvrD-like helicase C-terminal" evidence="12">
    <location>
        <begin position="584"/>
        <end position="627"/>
    </location>
</feature>
<sequence length="661" mass="74526">MMLTILQQLQQAGAISRLDYQFAALIAEKQQPYAYPQPIADLAVLLAALSSYHSQNGSTCLSPTDFEHGDFFDLAMQTELRPLLQQIQQHLNGIAPNQWQYLLQEQQHIAFGEQFEPARPLLWLNGLLYLYRNGVDEQQVAQQLSQRSSQRAALFELPRLAAFLAQLFPATDSQIDWQKIAVATALRHNFSVISGGPGTGKTRTVCNLLLTLQWQQQQWQAEPLNIALVAPTGKAAARLSESIGNSLAQLPSTIDHRLKQQIPLQAQTLHRLLGIQSERRQARYHQANPLPFDLLLLDEASMIDLNLFTQLLNALSPHTRLILLGDKDQLASVESGAVMAQLCQFLAQGYSRQHCAYLEQVTGQNLDTIQHESVEHGHPIRDCLCFLRKSYRFDQNSGIKVLAESVNLGRFDSWQWFAQKSDLTCYPYPLEQPANTVENRTFNPTLNALELILKHAVNWYADYLQAVHQFDDFSHESLKTVFTAFNKVRLLSGLRSGEFGVEQLNMALSERLRQKGLLNFRQRHEGYHGKPIMVLQNDNAVALYNGDIGLFLTDKQGNSRVCFEDGKGGFRDVSPSRVPPHEAAFVMTVHKSQGSEFAHTVLILPLTASPVLSRELLYTAITRAKTHFSLFATQRVWQSAVQKPILRRSGLYGLLNLMSRP</sequence>
<keyword evidence="3 11" id="KW-0227">DNA damage</keyword>
<dbReference type="Pfam" id="PF13245">
    <property type="entry name" value="AAA_19"/>
    <property type="match status" value="1"/>
</dbReference>
<feature type="binding site" evidence="11">
    <location>
        <begin position="195"/>
        <end position="202"/>
    </location>
    <ligand>
        <name>ATP</name>
        <dbReference type="ChEBI" id="CHEBI:30616"/>
    </ligand>
</feature>
<dbReference type="GO" id="GO:0008854">
    <property type="term" value="F:exodeoxyribonuclease V activity"/>
    <property type="evidence" value="ECO:0007669"/>
    <property type="project" value="InterPro"/>
</dbReference>
<dbReference type="Proteomes" id="UP000294619">
    <property type="component" value="Unassembled WGS sequence"/>
</dbReference>
<evidence type="ECO:0000256" key="8">
    <source>
        <dbReference type="ARBA" id="ARBA00023125"/>
    </source>
</evidence>
<proteinExistence type="inferred from homology"/>
<keyword evidence="10 11" id="KW-0413">Isomerase</keyword>
<keyword evidence="17" id="KW-1185">Reference proteome</keyword>
<evidence type="ECO:0000256" key="7">
    <source>
        <dbReference type="ARBA" id="ARBA00022840"/>
    </source>
</evidence>
<feature type="domain" description="RecBCD enzyme subunit RecD N-terminal" evidence="13">
    <location>
        <begin position="11"/>
        <end position="129"/>
    </location>
</feature>
<gene>
    <name evidence="11 15" type="primary">recD</name>
    <name evidence="14" type="ORF">EDC16_106159</name>
    <name evidence="15" type="ORF">FHQ21_08025</name>
</gene>
<dbReference type="CDD" id="cd17933">
    <property type="entry name" value="DEXSc_RecD-like"/>
    <property type="match status" value="1"/>
</dbReference>
<comment type="caution">
    <text evidence="14">The sequence shown here is derived from an EMBL/GenBank/DDBJ whole genome shotgun (WGS) entry which is preliminary data.</text>
</comment>
<dbReference type="InterPro" id="IPR041851">
    <property type="entry name" value="RecD_N_sf"/>
</dbReference>
<dbReference type="EMBL" id="VDGV01000069">
    <property type="protein sequence ID" value="TNG91314.1"/>
    <property type="molecule type" value="Genomic_DNA"/>
</dbReference>
<dbReference type="GO" id="GO:0000724">
    <property type="term" value="P:double-strand break repair via homologous recombination"/>
    <property type="evidence" value="ECO:0007669"/>
    <property type="project" value="UniProtKB-UniRule"/>
</dbReference>
<dbReference type="GO" id="GO:0005524">
    <property type="term" value="F:ATP binding"/>
    <property type="evidence" value="ECO:0007669"/>
    <property type="project" value="UniProtKB-UniRule"/>
</dbReference>
<evidence type="ECO:0000256" key="10">
    <source>
        <dbReference type="ARBA" id="ARBA00023235"/>
    </source>
</evidence>
<dbReference type="GO" id="GO:0043139">
    <property type="term" value="F:5'-3' DNA helicase activity"/>
    <property type="evidence" value="ECO:0007669"/>
    <property type="project" value="UniProtKB-UniRule"/>
</dbReference>
<dbReference type="InterPro" id="IPR050534">
    <property type="entry name" value="Coronavir_polyprotein_1ab"/>
</dbReference>
<keyword evidence="2 11" id="KW-0547">Nucleotide-binding</keyword>
<dbReference type="InterPro" id="IPR049550">
    <property type="entry name" value="RecD_N"/>
</dbReference>
<dbReference type="Proteomes" id="UP000305526">
    <property type="component" value="Unassembled WGS sequence"/>
</dbReference>
<evidence type="ECO:0000256" key="2">
    <source>
        <dbReference type="ARBA" id="ARBA00022741"/>
    </source>
</evidence>
<dbReference type="SUPFAM" id="SSF52540">
    <property type="entry name" value="P-loop containing nucleoside triphosphate hydrolases"/>
    <property type="match status" value="2"/>
</dbReference>
<evidence type="ECO:0000313" key="15">
    <source>
        <dbReference type="EMBL" id="TNG91314.1"/>
    </source>
</evidence>
<evidence type="ECO:0000256" key="4">
    <source>
        <dbReference type="ARBA" id="ARBA00022801"/>
    </source>
</evidence>
<dbReference type="GO" id="GO:0017116">
    <property type="term" value="F:single-stranded DNA helicase activity"/>
    <property type="evidence" value="ECO:0007669"/>
    <property type="project" value="TreeGrafter"/>
</dbReference>
<evidence type="ECO:0000256" key="9">
    <source>
        <dbReference type="ARBA" id="ARBA00023204"/>
    </source>
</evidence>
<dbReference type="InterPro" id="IPR027785">
    <property type="entry name" value="UvrD-like_helicase_C"/>
</dbReference>
<evidence type="ECO:0000259" key="13">
    <source>
        <dbReference type="Pfam" id="PF21185"/>
    </source>
</evidence>
<comment type="similarity">
    <text evidence="11">Belongs to the RecD family.</text>
</comment>
<comment type="miscellaneous">
    <text evidence="11">In the RecBCD complex, RecB has a slow 3'-5' helicase, an exonuclease activity and loads RecA onto ssDNA, RecD has a fast 5'-3' helicase activity, while RecC stimulates the ATPase and processivity of the RecB helicase and contributes to recognition of the Chi site.</text>
</comment>
<dbReference type="PANTHER" id="PTHR43788:SF6">
    <property type="entry name" value="DNA HELICASE B"/>
    <property type="match status" value="1"/>
</dbReference>
<keyword evidence="6 11" id="KW-0269">Exonuclease</keyword>
<evidence type="ECO:0000256" key="11">
    <source>
        <dbReference type="HAMAP-Rule" id="MF_01487"/>
    </source>
</evidence>
<dbReference type="Gene3D" id="1.10.10.1020">
    <property type="entry name" value="RecBCD complex, subunit RecD, N-terminal domain"/>
    <property type="match status" value="1"/>
</dbReference>
<evidence type="ECO:0000256" key="5">
    <source>
        <dbReference type="ARBA" id="ARBA00022806"/>
    </source>
</evidence>
<dbReference type="EMBL" id="SMCP01000006">
    <property type="protein sequence ID" value="TCV86602.1"/>
    <property type="molecule type" value="Genomic_DNA"/>
</dbReference>
<evidence type="ECO:0000256" key="3">
    <source>
        <dbReference type="ARBA" id="ARBA00022763"/>
    </source>
</evidence>
<accession>A0A4R3Y4V6</accession>
<keyword evidence="5 11" id="KW-0347">Helicase</keyword>
<dbReference type="InterPro" id="IPR027417">
    <property type="entry name" value="P-loop_NTPase"/>
</dbReference>
<dbReference type="InterPro" id="IPR006344">
    <property type="entry name" value="RecD"/>
</dbReference>
<keyword evidence="7 11" id="KW-0067">ATP-binding</keyword>
<dbReference type="GO" id="GO:0009338">
    <property type="term" value="C:exodeoxyribonuclease V complex"/>
    <property type="evidence" value="ECO:0007669"/>
    <property type="project" value="InterPro"/>
</dbReference>
<dbReference type="CDD" id="cd18809">
    <property type="entry name" value="SF1_C_RecD"/>
    <property type="match status" value="1"/>
</dbReference>
<dbReference type="NCBIfam" id="TIGR01447">
    <property type="entry name" value="recD"/>
    <property type="match status" value="1"/>
</dbReference>
<keyword evidence="8 11" id="KW-0238">DNA-binding</keyword>
<protein>
    <recommendedName>
        <fullName evidence="11">RecBCD enzyme subunit RecD</fullName>
        <ecNumber evidence="11">5.6.2.3</ecNumber>
    </recommendedName>
    <alternativeName>
        <fullName evidence="11">DNA 5'-3' helicase subunit RecD</fullName>
    </alternativeName>
    <alternativeName>
        <fullName evidence="11">Exonuclease V subunit RecD</fullName>
        <shortName evidence="11">ExoV subunit RecD</shortName>
    </alternativeName>
    <alternativeName>
        <fullName evidence="11">Helicase/nuclease RecBCD subunit RecD</fullName>
    </alternativeName>
</protein>
<dbReference type="Pfam" id="PF13538">
    <property type="entry name" value="UvrD_C_2"/>
    <property type="match status" value="1"/>
</dbReference>